<gene>
    <name evidence="1" type="ORF">BV22DRAFT_1034624</name>
</gene>
<dbReference type="Proteomes" id="UP000790709">
    <property type="component" value="Unassembled WGS sequence"/>
</dbReference>
<keyword evidence="2" id="KW-1185">Reference proteome</keyword>
<protein>
    <submittedName>
        <fullName evidence="1">Uncharacterized protein</fullName>
    </submittedName>
</protein>
<comment type="caution">
    <text evidence="1">The sequence shown here is derived from an EMBL/GenBank/DDBJ whole genome shotgun (WGS) entry which is preliminary data.</text>
</comment>
<proteinExistence type="predicted"/>
<name>A0ACB8BH84_9AGAM</name>
<reference evidence="1" key="1">
    <citation type="journal article" date="2021" name="New Phytol.">
        <title>Evolutionary innovations through gain and loss of genes in the ectomycorrhizal Boletales.</title>
        <authorList>
            <person name="Wu G."/>
            <person name="Miyauchi S."/>
            <person name="Morin E."/>
            <person name="Kuo A."/>
            <person name="Drula E."/>
            <person name="Varga T."/>
            <person name="Kohler A."/>
            <person name="Feng B."/>
            <person name="Cao Y."/>
            <person name="Lipzen A."/>
            <person name="Daum C."/>
            <person name="Hundley H."/>
            <person name="Pangilinan J."/>
            <person name="Johnson J."/>
            <person name="Barry K."/>
            <person name="LaButti K."/>
            <person name="Ng V."/>
            <person name="Ahrendt S."/>
            <person name="Min B."/>
            <person name="Choi I.G."/>
            <person name="Park H."/>
            <person name="Plett J.M."/>
            <person name="Magnuson J."/>
            <person name="Spatafora J.W."/>
            <person name="Nagy L.G."/>
            <person name="Henrissat B."/>
            <person name="Grigoriev I.V."/>
            <person name="Yang Z.L."/>
            <person name="Xu J."/>
            <person name="Martin F.M."/>
        </authorList>
    </citation>
    <scope>NUCLEOTIDE SEQUENCE</scope>
    <source>
        <strain evidence="1">KUC20120723A-06</strain>
    </source>
</reference>
<organism evidence="1 2">
    <name type="scientific">Leucogyrophana mollusca</name>
    <dbReference type="NCBI Taxonomy" id="85980"/>
    <lineage>
        <taxon>Eukaryota</taxon>
        <taxon>Fungi</taxon>
        <taxon>Dikarya</taxon>
        <taxon>Basidiomycota</taxon>
        <taxon>Agaricomycotina</taxon>
        <taxon>Agaricomycetes</taxon>
        <taxon>Agaricomycetidae</taxon>
        <taxon>Boletales</taxon>
        <taxon>Boletales incertae sedis</taxon>
        <taxon>Leucogyrophana</taxon>
    </lineage>
</organism>
<evidence type="ECO:0000313" key="2">
    <source>
        <dbReference type="Proteomes" id="UP000790709"/>
    </source>
</evidence>
<dbReference type="EMBL" id="MU266413">
    <property type="protein sequence ID" value="KAH7924924.1"/>
    <property type="molecule type" value="Genomic_DNA"/>
</dbReference>
<accession>A0ACB8BH84</accession>
<sequence>MYHPDTAKEGQASLVQLQKVKDAYSVLGNPKKRKKYDDDLALYISLASSFEGRPVTKAEREQTWQVHKSGNYTFYRPPPGYWTMKAEMEAEKMKKKPEKKPNQTMARAPSQQPIDERLLPMDHLIHLFAVLLAQRDTRIIVVVHFTVVILTGIFVVDLVLRIQARLRNWLTEMAMSWAGEKGAEADNHKGRKEAEDTGLA</sequence>
<evidence type="ECO:0000313" key="1">
    <source>
        <dbReference type="EMBL" id="KAH7924924.1"/>
    </source>
</evidence>